<organism evidence="1 2">
    <name type="scientific">Cetraspora pellucida</name>
    <dbReference type="NCBI Taxonomy" id="1433469"/>
    <lineage>
        <taxon>Eukaryota</taxon>
        <taxon>Fungi</taxon>
        <taxon>Fungi incertae sedis</taxon>
        <taxon>Mucoromycota</taxon>
        <taxon>Glomeromycotina</taxon>
        <taxon>Glomeromycetes</taxon>
        <taxon>Diversisporales</taxon>
        <taxon>Gigasporaceae</taxon>
        <taxon>Cetraspora</taxon>
    </lineage>
</organism>
<dbReference type="Proteomes" id="UP000789366">
    <property type="component" value="Unassembled WGS sequence"/>
</dbReference>
<evidence type="ECO:0000313" key="1">
    <source>
        <dbReference type="EMBL" id="CAG8686302.1"/>
    </source>
</evidence>
<name>A0ACA9P1A5_9GLOM</name>
<reference evidence="1" key="1">
    <citation type="submission" date="2021-06" db="EMBL/GenBank/DDBJ databases">
        <authorList>
            <person name="Kallberg Y."/>
            <person name="Tangrot J."/>
            <person name="Rosling A."/>
        </authorList>
    </citation>
    <scope>NUCLEOTIDE SEQUENCE</scope>
    <source>
        <strain evidence="1">28 12/20/2015</strain>
    </source>
</reference>
<sequence>MSNKTGYIAVPLEEPAQDKQLPVYSKEFQQNSVPHVLVGATPRGCCHQDCQRKRIWRRVLIFTLLFFLGGRFLFTGLSYFMFNELNNVNHDHQHTNLGTPLFISKFDMPVPPVPHIPKEPLCDPVYKWTGPPEILIDPRSISGLLFSIKGLISVMNLSESVSEHGSVTIRQDPFLKDFINVTNMIYLSDESLQKEVDIKLDLIDDDYSITIETPSFESPRRSQKCVFIDTIITLPGQIHTFRSILIDVPNSHILAEGLGNVDFAYVGLKTKSGHIKADDVNFAIGEISTVNGHVKGSYIVSENLEVRTINGAITINAIANAWSEDISVSAKSINGHLNINVEDLTENQDLTFKAGTVNGGVVVTVPDSYAGNFSAATLVGHSYVEGKDLTYYKNTRNVK</sequence>
<evidence type="ECO:0000313" key="2">
    <source>
        <dbReference type="Proteomes" id="UP000789366"/>
    </source>
</evidence>
<gene>
    <name evidence="1" type="ORF">SPELUC_LOCUS10441</name>
</gene>
<accession>A0ACA9P1A5</accession>
<feature type="non-terminal residue" evidence="1">
    <location>
        <position position="399"/>
    </location>
</feature>
<proteinExistence type="predicted"/>
<comment type="caution">
    <text evidence="1">The sequence shown here is derived from an EMBL/GenBank/DDBJ whole genome shotgun (WGS) entry which is preliminary data.</text>
</comment>
<dbReference type="EMBL" id="CAJVPW010019409">
    <property type="protein sequence ID" value="CAG8686302.1"/>
    <property type="molecule type" value="Genomic_DNA"/>
</dbReference>
<protein>
    <submittedName>
        <fullName evidence="1">16181_t:CDS:1</fullName>
    </submittedName>
</protein>
<keyword evidence="2" id="KW-1185">Reference proteome</keyword>